<accession>A0A0F7ICU4</accession>
<protein>
    <recommendedName>
        <fullName evidence="10">CoB--CoM heterodisulfide reductase iron-sulfur subunit A</fullName>
        <ecNumber evidence="10">1.8.-.-</ecNumber>
    </recommendedName>
</protein>
<keyword evidence="8 10" id="KW-0408">Iron</keyword>
<dbReference type="PROSITE" id="PS51379">
    <property type="entry name" value="4FE4S_FER_2"/>
    <property type="match status" value="3"/>
</dbReference>
<dbReference type="PANTHER" id="PTHR43498">
    <property type="entry name" value="FERREDOXIN:COB-COM HETERODISULFIDE REDUCTASE SUBUNIT A"/>
    <property type="match status" value="1"/>
</dbReference>
<dbReference type="AlphaFoldDB" id="A0A0F7ICU4"/>
<feature type="domain" description="4Fe-4S ferredoxin-type" evidence="11">
    <location>
        <begin position="582"/>
        <end position="611"/>
    </location>
</feature>
<dbReference type="STRING" id="113653.GAH_02033"/>
<evidence type="ECO:0000313" key="12">
    <source>
        <dbReference type="EMBL" id="AKG90697.1"/>
    </source>
</evidence>
<keyword evidence="3 10" id="KW-0004">4Fe-4S</keyword>
<dbReference type="InterPro" id="IPR039650">
    <property type="entry name" value="HdrA-like"/>
</dbReference>
<comment type="cofactor">
    <cofactor evidence="1 10">
        <name>FAD</name>
        <dbReference type="ChEBI" id="CHEBI:57692"/>
    </cofactor>
</comment>
<evidence type="ECO:0000256" key="6">
    <source>
        <dbReference type="ARBA" id="ARBA00022827"/>
    </source>
</evidence>
<evidence type="ECO:0000256" key="9">
    <source>
        <dbReference type="ARBA" id="ARBA00023014"/>
    </source>
</evidence>
<dbReference type="PATRIC" id="fig|113653.22.peg.2000"/>
<gene>
    <name evidence="12" type="ORF">GAH_02033</name>
</gene>
<dbReference type="Proteomes" id="UP000034723">
    <property type="component" value="Chromosome"/>
</dbReference>
<dbReference type="Gene3D" id="3.30.70.20">
    <property type="match status" value="2"/>
</dbReference>
<dbReference type="HOGENOM" id="CLU_020302_0_0_2"/>
<dbReference type="InterPro" id="IPR017896">
    <property type="entry name" value="4Fe4S_Fe-S-bd"/>
</dbReference>
<dbReference type="GO" id="GO:0051539">
    <property type="term" value="F:4 iron, 4 sulfur cluster binding"/>
    <property type="evidence" value="ECO:0007669"/>
    <property type="project" value="UniProtKB-UniRule"/>
</dbReference>
<evidence type="ECO:0000256" key="7">
    <source>
        <dbReference type="ARBA" id="ARBA00023002"/>
    </source>
</evidence>
<comment type="pathway">
    <text evidence="10">Cofactor metabolism; coenzyme M-coenzyme B heterodisulfide reduction; coenzyme B and coenzyme M from coenzyme M-coenzyme B heterodisulfide: step 1/1.</text>
</comment>
<proteinExistence type="inferred from homology"/>
<dbReference type="EMBL" id="CP011267">
    <property type="protein sequence ID" value="AKG90697.1"/>
    <property type="molecule type" value="Genomic_DNA"/>
</dbReference>
<dbReference type="PROSITE" id="PS00198">
    <property type="entry name" value="4FE4S_FER_1"/>
    <property type="match status" value="3"/>
</dbReference>
<dbReference type="GO" id="GO:0016491">
    <property type="term" value="F:oxidoreductase activity"/>
    <property type="evidence" value="ECO:0007669"/>
    <property type="project" value="UniProtKB-UniRule"/>
</dbReference>
<evidence type="ECO:0000256" key="8">
    <source>
        <dbReference type="ARBA" id="ARBA00023004"/>
    </source>
</evidence>
<dbReference type="EC" id="1.8.-.-" evidence="10"/>
<dbReference type="InParanoid" id="A0A0F7ICU4"/>
<organism evidence="12 13">
    <name type="scientific">Geoglobus ahangari</name>
    <dbReference type="NCBI Taxonomy" id="113653"/>
    <lineage>
        <taxon>Archaea</taxon>
        <taxon>Methanobacteriati</taxon>
        <taxon>Methanobacteriota</taxon>
        <taxon>Archaeoglobi</taxon>
        <taxon>Archaeoglobales</taxon>
        <taxon>Archaeoglobaceae</taxon>
        <taxon>Geoglobus</taxon>
    </lineage>
</organism>
<dbReference type="PANTHER" id="PTHR43498:SF1">
    <property type="entry name" value="COB--COM HETERODISULFIDE REDUCTASE IRON-SULFUR SUBUNIT A"/>
    <property type="match status" value="1"/>
</dbReference>
<feature type="domain" description="4Fe-4S ferredoxin-type" evidence="11">
    <location>
        <begin position="612"/>
        <end position="640"/>
    </location>
</feature>
<evidence type="ECO:0000256" key="10">
    <source>
        <dbReference type="RuleBase" id="RU366072"/>
    </source>
</evidence>
<dbReference type="GeneID" id="24804596"/>
<dbReference type="Pfam" id="PF12838">
    <property type="entry name" value="Fer4_7"/>
    <property type="match status" value="1"/>
</dbReference>
<dbReference type="Gene3D" id="3.50.50.60">
    <property type="entry name" value="FAD/NAD(P)-binding domain"/>
    <property type="match status" value="2"/>
</dbReference>
<keyword evidence="5 10" id="KW-0479">Metal-binding</keyword>
<evidence type="ECO:0000256" key="2">
    <source>
        <dbReference type="ARBA" id="ARBA00006561"/>
    </source>
</evidence>
<dbReference type="GO" id="GO:0046872">
    <property type="term" value="F:metal ion binding"/>
    <property type="evidence" value="ECO:0007669"/>
    <property type="project" value="UniProtKB-KW"/>
</dbReference>
<evidence type="ECO:0000256" key="3">
    <source>
        <dbReference type="ARBA" id="ARBA00022485"/>
    </source>
</evidence>
<evidence type="ECO:0000313" key="13">
    <source>
        <dbReference type="Proteomes" id="UP000034723"/>
    </source>
</evidence>
<name>A0A0F7ICU4_9EURY</name>
<comment type="subunit">
    <text evidence="10">The ferredoxin:CoB-CoM heterodisulfide reductase is composed of three subunits; HdrA, HdrB and HdrC.</text>
</comment>
<keyword evidence="9 10" id="KW-0411">Iron-sulfur</keyword>
<dbReference type="RefSeq" id="WP_048096533.1">
    <property type="nucleotide sequence ID" value="NZ_CP011267.1"/>
</dbReference>
<reference evidence="12 13" key="1">
    <citation type="submission" date="2015-04" db="EMBL/GenBank/DDBJ databases">
        <title>The complete genome sequence of the hyperthermophilic, obligate iron-reducing archaeon Geoglobus ahangari strain 234T.</title>
        <authorList>
            <person name="Manzella M.P."/>
            <person name="Holmes D.E."/>
            <person name="Rocheleau J.M."/>
            <person name="Chung A."/>
            <person name="Reguera G."/>
            <person name="Kashefi K."/>
        </authorList>
    </citation>
    <scope>NUCLEOTIDE SEQUENCE [LARGE SCALE GENOMIC DNA]</scope>
    <source>
        <strain evidence="12 13">234</strain>
    </source>
</reference>
<evidence type="ECO:0000256" key="4">
    <source>
        <dbReference type="ARBA" id="ARBA00022630"/>
    </source>
</evidence>
<dbReference type="InterPro" id="IPR036188">
    <property type="entry name" value="FAD/NAD-bd_sf"/>
</dbReference>
<keyword evidence="4 10" id="KW-0285">Flavoprotein</keyword>
<dbReference type="SUPFAM" id="SSF51905">
    <property type="entry name" value="FAD/NAD(P)-binding domain"/>
    <property type="match status" value="1"/>
</dbReference>
<evidence type="ECO:0000256" key="5">
    <source>
        <dbReference type="ARBA" id="ARBA00022723"/>
    </source>
</evidence>
<comment type="similarity">
    <text evidence="2 10">Belongs to the HdrA family.</text>
</comment>
<keyword evidence="7 10" id="KW-0560">Oxidoreductase</keyword>
<dbReference type="InterPro" id="IPR017900">
    <property type="entry name" value="4Fe4S_Fe_S_CS"/>
</dbReference>
<dbReference type="SUPFAM" id="SSF54862">
    <property type="entry name" value="4Fe-4S ferredoxins"/>
    <property type="match status" value="2"/>
</dbReference>
<feature type="domain" description="4Fe-4S ferredoxin-type" evidence="11">
    <location>
        <begin position="225"/>
        <end position="254"/>
    </location>
</feature>
<evidence type="ECO:0000259" key="11">
    <source>
        <dbReference type="PROSITE" id="PS51379"/>
    </source>
</evidence>
<keyword evidence="13" id="KW-1185">Reference proteome</keyword>
<dbReference type="Pfam" id="PF13237">
    <property type="entry name" value="Fer4_10"/>
    <property type="match status" value="1"/>
</dbReference>
<comment type="function">
    <text evidence="10">Part of a complex that catalyzes the reversible reduction of CoM-S-S-CoB to the thiol-coenzymes H-S-CoM (coenzyme M) and H-S-CoB (coenzyme B).</text>
</comment>
<evidence type="ECO:0000256" key="1">
    <source>
        <dbReference type="ARBA" id="ARBA00001974"/>
    </source>
</evidence>
<comment type="cofactor">
    <cofactor evidence="10">
        <name>[4Fe-4S] cluster</name>
        <dbReference type="ChEBI" id="CHEBI:49883"/>
    </cofactor>
</comment>
<dbReference type="KEGG" id="gah:GAH_02033"/>
<sequence length="653" mass="72204">MGKGVFICHCGNNIAENVDINYLKEKIAELDDVDFVLDHLFLCSQDAKELIREMENKADMLVLASCSPENHEAYFSGFISKPFVIVNLREQCSWVHDDVERATKKAESLILAGIEKVEGISPPKTVDYEVERSVAIIGGGIAGITAALELAKAGYRVHIVEKTPSIGGKLLKFDKIFPLNDCASCIISSLISEVSSNEMIDVHVYSEVEGVSGGPGRYRLKVRRKQTYVDWEKCIGCGKCTEACPERARRPDEFNEGLTMRSAMYIASPFAYPKKAVHDPEICVNCGKKKIGTRRLLRNGKEYLTPCERACPTGAIDRSKKWNPEGEVFELEVGAILLATGYRVMDKHSFPEFQPKAANVITALQMERILSPTGPSGGRIVVPSSWEKPSTIAFISCVGSRDERYYTHCSKVCCMYMLKQARLIKERNPEIDVYIHYIDIRAPGKDLEEYYTISREHGIKIVRGRVGAIESLRDGRLRIIGFDSDTGDPVEYEADLVVLATAIEIDEGVRKMARRMGLDIDSSGFIKEDHPKLRTVETEHDGIYLAGCVQGPKDVTETVLQAKSAAMAIANFLGKGRIQMEIEVEIREERCTLCGVCVTSCPYEAITIEGGEVRISPLSCRNCGICYASCPAGAIEMAIHGRALAREVGGLVS</sequence>
<keyword evidence="6 10" id="KW-0274">FAD</keyword>
<dbReference type="Pfam" id="PF13450">
    <property type="entry name" value="NAD_binding_8"/>
    <property type="match status" value="1"/>
</dbReference>
<dbReference type="OrthoDB" id="32867at2157"/>